<sequence length="76" mass="8813">MLEIWVESPDEDDVTDIFLHADVLRHLLDGFEGRYQSSSSTFAVLPMLMPMQERRCFRYPLHDEGEGVVEVEVGRD</sequence>
<protein>
    <submittedName>
        <fullName evidence="1">Uncharacterized protein</fullName>
    </submittedName>
</protein>
<evidence type="ECO:0000313" key="2">
    <source>
        <dbReference type="Proteomes" id="UP000054248"/>
    </source>
</evidence>
<gene>
    <name evidence="1" type="ORF">M407DRAFT_22918</name>
</gene>
<reference evidence="1 2" key="1">
    <citation type="submission" date="2014-04" db="EMBL/GenBank/DDBJ databases">
        <authorList>
            <consortium name="DOE Joint Genome Institute"/>
            <person name="Kuo A."/>
            <person name="Girlanda M."/>
            <person name="Perotto S."/>
            <person name="Kohler A."/>
            <person name="Nagy L.G."/>
            <person name="Floudas D."/>
            <person name="Copeland A."/>
            <person name="Barry K.W."/>
            <person name="Cichocki N."/>
            <person name="Veneault-Fourrey C."/>
            <person name="LaButti K."/>
            <person name="Lindquist E.A."/>
            <person name="Lipzen A."/>
            <person name="Lundell T."/>
            <person name="Morin E."/>
            <person name="Murat C."/>
            <person name="Sun H."/>
            <person name="Tunlid A."/>
            <person name="Henrissat B."/>
            <person name="Grigoriev I.V."/>
            <person name="Hibbett D.S."/>
            <person name="Martin F."/>
            <person name="Nordberg H.P."/>
            <person name="Cantor M.N."/>
            <person name="Hua S.X."/>
        </authorList>
    </citation>
    <scope>NUCLEOTIDE SEQUENCE [LARGE SCALE GENOMIC DNA]</scope>
    <source>
        <strain evidence="1 2">MUT 4182</strain>
    </source>
</reference>
<keyword evidence="2" id="KW-1185">Reference proteome</keyword>
<dbReference type="HOGENOM" id="CLU_2656296_0_0_1"/>
<organism evidence="1 2">
    <name type="scientific">Tulasnella calospora MUT 4182</name>
    <dbReference type="NCBI Taxonomy" id="1051891"/>
    <lineage>
        <taxon>Eukaryota</taxon>
        <taxon>Fungi</taxon>
        <taxon>Dikarya</taxon>
        <taxon>Basidiomycota</taxon>
        <taxon>Agaricomycotina</taxon>
        <taxon>Agaricomycetes</taxon>
        <taxon>Cantharellales</taxon>
        <taxon>Tulasnellaceae</taxon>
        <taxon>Tulasnella</taxon>
    </lineage>
</organism>
<dbReference type="EMBL" id="KN823002">
    <property type="protein sequence ID" value="KIO27865.1"/>
    <property type="molecule type" value="Genomic_DNA"/>
</dbReference>
<accession>A0A0C3QBJ1</accession>
<reference evidence="2" key="2">
    <citation type="submission" date="2015-01" db="EMBL/GenBank/DDBJ databases">
        <title>Evolutionary Origins and Diversification of the Mycorrhizal Mutualists.</title>
        <authorList>
            <consortium name="DOE Joint Genome Institute"/>
            <consortium name="Mycorrhizal Genomics Consortium"/>
            <person name="Kohler A."/>
            <person name="Kuo A."/>
            <person name="Nagy L.G."/>
            <person name="Floudas D."/>
            <person name="Copeland A."/>
            <person name="Barry K.W."/>
            <person name="Cichocki N."/>
            <person name="Veneault-Fourrey C."/>
            <person name="LaButti K."/>
            <person name="Lindquist E.A."/>
            <person name="Lipzen A."/>
            <person name="Lundell T."/>
            <person name="Morin E."/>
            <person name="Murat C."/>
            <person name="Riley R."/>
            <person name="Ohm R."/>
            <person name="Sun H."/>
            <person name="Tunlid A."/>
            <person name="Henrissat B."/>
            <person name="Grigoriev I.V."/>
            <person name="Hibbett D.S."/>
            <person name="Martin F."/>
        </authorList>
    </citation>
    <scope>NUCLEOTIDE SEQUENCE [LARGE SCALE GENOMIC DNA]</scope>
    <source>
        <strain evidence="2">MUT 4182</strain>
    </source>
</reference>
<name>A0A0C3QBJ1_9AGAM</name>
<proteinExistence type="predicted"/>
<evidence type="ECO:0000313" key="1">
    <source>
        <dbReference type="EMBL" id="KIO27865.1"/>
    </source>
</evidence>
<dbReference type="Proteomes" id="UP000054248">
    <property type="component" value="Unassembled WGS sequence"/>
</dbReference>
<dbReference type="AlphaFoldDB" id="A0A0C3QBJ1"/>